<dbReference type="KEGG" id="vg:55011873"/>
<evidence type="ECO:0000313" key="1">
    <source>
        <dbReference type="EMBL" id="QBJ04467.1"/>
    </source>
</evidence>
<dbReference type="EMBL" id="MK473373">
    <property type="protein sequence ID" value="QBJ04467.1"/>
    <property type="molecule type" value="Genomic_DNA"/>
</dbReference>
<sequence length="64" mass="7005">MSSENRTTVEVEISAVLDMDQAADLAKSISALIDQQLGNVTHSVKAVAPFDQAWKEIIFGRTTR</sequence>
<dbReference type="Proteomes" id="UP000293575">
    <property type="component" value="Segment"/>
</dbReference>
<protein>
    <submittedName>
        <fullName evidence="1">Uncharacterized protein</fullName>
    </submittedName>
</protein>
<accession>A0A481W6G7</accession>
<reference evidence="1" key="1">
    <citation type="submission" date="2019-01" db="EMBL/GenBank/DDBJ databases">
        <authorList>
            <person name="Hylling O."/>
            <person name="Carstens A.B."/>
            <person name="Hansen L.H."/>
        </authorList>
    </citation>
    <scope>NUCLEOTIDE SEQUENCE [LARGE SCALE GENOMIC DNA]</scope>
</reference>
<keyword evidence="2" id="KW-1185">Reference proteome</keyword>
<name>A0A481W6G7_9CAUD</name>
<dbReference type="GeneID" id="55011873"/>
<organism evidence="1 2">
    <name type="scientific">Pseudomonas phage Lana</name>
    <dbReference type="NCBI Taxonomy" id="2530172"/>
    <lineage>
        <taxon>Viruses</taxon>
        <taxon>Duplodnaviria</taxon>
        <taxon>Heunggongvirae</taxon>
        <taxon>Uroviricota</taxon>
        <taxon>Caudoviricetes</taxon>
        <taxon>Lanavirus</taxon>
        <taxon>Lanavirus lana</taxon>
    </lineage>
</organism>
<proteinExistence type="predicted"/>
<evidence type="ECO:0000313" key="2">
    <source>
        <dbReference type="Proteomes" id="UP000293575"/>
    </source>
</evidence>
<dbReference type="RefSeq" id="YP_009820437.1">
    <property type="nucleotide sequence ID" value="NC_048166.1"/>
</dbReference>